<dbReference type="InterPro" id="IPR045583">
    <property type="entry name" value="KPBA/B_C"/>
</dbReference>
<name>Q4SHS0_TETNG</name>
<evidence type="ECO:0000256" key="3">
    <source>
        <dbReference type="ARBA" id="ARBA00007128"/>
    </source>
</evidence>
<evidence type="ECO:0000256" key="1">
    <source>
        <dbReference type="ARBA" id="ARBA00004342"/>
    </source>
</evidence>
<dbReference type="InterPro" id="IPR011613">
    <property type="entry name" value="GH15-like"/>
</dbReference>
<dbReference type="PANTHER" id="PTHR10749">
    <property type="entry name" value="PHOSPHORYLASE B KINASE REGULATORY SUBUNIT"/>
    <property type="match status" value="1"/>
</dbReference>
<evidence type="ECO:0000259" key="9">
    <source>
        <dbReference type="Pfam" id="PF19292"/>
    </source>
</evidence>
<comment type="function">
    <text evidence="7">Phosphorylase b kinase catalyzes the phosphorylation of serine in certain substrates, including troponin I.</text>
</comment>
<feature type="domain" description="GH15-like" evidence="8">
    <location>
        <begin position="8"/>
        <end position="606"/>
    </location>
</feature>
<evidence type="ECO:0000256" key="7">
    <source>
        <dbReference type="RuleBase" id="RU364123"/>
    </source>
</evidence>
<feature type="non-terminal residue" evidence="10">
    <location>
        <position position="1077"/>
    </location>
</feature>
<protein>
    <recommendedName>
        <fullName evidence="7">Phosphorylase b kinase regulatory subunit</fullName>
    </recommendedName>
</protein>
<evidence type="ECO:0000313" key="10">
    <source>
        <dbReference type="EMBL" id="CAF99812.1"/>
    </source>
</evidence>
<comment type="subcellular location">
    <subcellularLocation>
        <location evidence="1 7">Cell membrane</location>
        <topology evidence="1 7">Lipid-anchor</topology>
        <orientation evidence="1 7">Cytoplasmic side</orientation>
    </subcellularLocation>
</comment>
<dbReference type="InterPro" id="IPR008928">
    <property type="entry name" value="6-hairpin_glycosidase_sf"/>
</dbReference>
<evidence type="ECO:0000256" key="5">
    <source>
        <dbReference type="ARBA" id="ARBA00022860"/>
    </source>
</evidence>
<evidence type="ECO:0000256" key="2">
    <source>
        <dbReference type="ARBA" id="ARBA00005131"/>
    </source>
</evidence>
<dbReference type="SUPFAM" id="SSF48208">
    <property type="entry name" value="Six-hairpin glycosidases"/>
    <property type="match status" value="1"/>
</dbReference>
<sequence length="1077" mass="120881">MRSRSNSGVRLDGYARLVHETILRFQNPVTGLLPASVQKKDAWVRDNVYSILAVWGLGMAYRKNADRDEDKAKAYELEQSVVKLMQGLLHCMMRQVAKVEKFKHTQSTSDCLHAKYDTPTCATVVGDDQWGHLQVDATSIYLLMLAQMTASEHNSNKRRAEQLSVSCYHTGLCIISNLDEVAFIQNLVFYIEAAYKVADYGMWERGDKTNQGIAELNGSSVGMAKAALEAIDELDLFGAHGGPKSVIHVLPDEVEHCQSILCSMLPRASPSKEIDAGLLAVISFPAFAVEDADLVTITKSEIINKLQVQEYREALEGILIRGKNGIKLLPELYTVPHDKVEEEYRNPHSVDREAMGQLPHMWGQSLYILGCLLAEGFLAPGEIDPLNRRFSTSFKPDVVVQGRRSVSRIRCYRTGCRILMQLYAVFFSVCVLAESQEIKQLLIEQGVAAQTVAEALPIRVMSARVLSQIYVRLGYCKKLSLSGRPYRHIGVLGTSKFYEIRNHTYTFTPQFLDQHHFYLALDNQMIVEMLRTELAYLSSCWRMTGRPTLTLPITRSMLGNDFCVCVTQNTLLYMLICTVCSVEDGEALDPSILSTLRKLQDGYFGGARVQISDLATFQTTSFHTRLSFLDEENKDSLLDDDEVQEEDEIYEDDYNKCGPADASNDKFDQYLTQLFHSTAEQFHLPPIQRGQHHVFSAEHTTRDILSFMAQVQGLNMPQSSMYLPVTPIKSKHRRSLNLLEVPHPQFSPHVKPDKVSTPLPPEELNSLIYEASGQDISVAVLTQVNISYLGFRWTFFGPSICLTATQEIMVYLAMYIRSQPVLFGDMLRLRIGLIMQVMATELARSLHCSGEEASESLMSLSPFDMKNLLHHILSGKEFGVERSMRPIQSTATSPAISIHEIGHTGATKTERTGIRKLKSEIKQVGSIKMRRPACLSPSTPSGILSPVGPGPGDGQLHWEERQGQWLRRRRLDGAINRVPVGFYQKVWKILQKCHGLSIDGYVLPSSTTREMTAGEIKFAVQVESVLNHVPQPEYRQLLVETVMVLGLVADVDVESIGSIIHVDRILHLANDLFLTDQ</sequence>
<dbReference type="AlphaFoldDB" id="Q4SHS0"/>
<evidence type="ECO:0000256" key="6">
    <source>
        <dbReference type="ARBA" id="ARBA00023277"/>
    </source>
</evidence>
<comment type="similarity">
    <text evidence="3 7">Belongs to the phosphorylase b kinase regulatory chain family.</text>
</comment>
<dbReference type="OrthoDB" id="5971574at2759"/>
<proteinExistence type="inferred from homology"/>
<dbReference type="InterPro" id="IPR008734">
    <property type="entry name" value="PHK_A/B_su"/>
</dbReference>
<dbReference type="UniPathway" id="UPA00163"/>
<feature type="domain" description="Phosphorylase b kinase regulatory subunit alpha/beta C-terminal" evidence="9">
    <location>
        <begin position="960"/>
        <end position="1050"/>
    </location>
</feature>
<reference evidence="10" key="2">
    <citation type="submission" date="2004-02" db="EMBL/GenBank/DDBJ databases">
        <authorList>
            <consortium name="Genoscope"/>
            <consortium name="Whitehead Institute Centre for Genome Research"/>
        </authorList>
    </citation>
    <scope>NUCLEOTIDE SEQUENCE</scope>
</reference>
<dbReference type="EMBL" id="CAAE01014581">
    <property type="protein sequence ID" value="CAF99812.1"/>
    <property type="molecule type" value="Genomic_DNA"/>
</dbReference>
<keyword evidence="4 7" id="KW-0321">Glycogen metabolism</keyword>
<comment type="pathway">
    <text evidence="2 7">Glycan biosynthesis; glycogen metabolism.</text>
</comment>
<keyword evidence="7" id="KW-1003">Cell membrane</keyword>
<reference evidence="10" key="1">
    <citation type="journal article" date="2004" name="Nature">
        <title>Genome duplication in the teleost fish Tetraodon nigroviridis reveals the early vertebrate proto-karyotype.</title>
        <authorList>
            <person name="Jaillon O."/>
            <person name="Aury J.-M."/>
            <person name="Brunet F."/>
            <person name="Petit J.-L."/>
            <person name="Stange-Thomann N."/>
            <person name="Mauceli E."/>
            <person name="Bouneau L."/>
            <person name="Fischer C."/>
            <person name="Ozouf-Costaz C."/>
            <person name="Bernot A."/>
            <person name="Nicaud S."/>
            <person name="Jaffe D."/>
            <person name="Fisher S."/>
            <person name="Lutfalla G."/>
            <person name="Dossat C."/>
            <person name="Segurens B."/>
            <person name="Dasilva C."/>
            <person name="Salanoubat M."/>
            <person name="Levy M."/>
            <person name="Boudet N."/>
            <person name="Castellano S."/>
            <person name="Anthouard V."/>
            <person name="Jubin C."/>
            <person name="Castelli V."/>
            <person name="Katinka M."/>
            <person name="Vacherie B."/>
            <person name="Biemont C."/>
            <person name="Skalli Z."/>
            <person name="Cattolico L."/>
            <person name="Poulain J."/>
            <person name="De Berardinis V."/>
            <person name="Cruaud C."/>
            <person name="Duprat S."/>
            <person name="Brottier P."/>
            <person name="Coutanceau J.-P."/>
            <person name="Gouzy J."/>
            <person name="Parra G."/>
            <person name="Lardier G."/>
            <person name="Chapple C."/>
            <person name="McKernan K.J."/>
            <person name="McEwan P."/>
            <person name="Bosak S."/>
            <person name="Kellis M."/>
            <person name="Volff J.-N."/>
            <person name="Guigo R."/>
            <person name="Zody M.C."/>
            <person name="Mesirov J."/>
            <person name="Lindblad-Toh K."/>
            <person name="Birren B."/>
            <person name="Nusbaum C."/>
            <person name="Kahn D."/>
            <person name="Robinson-Rechavi M."/>
            <person name="Laudet V."/>
            <person name="Schachter V."/>
            <person name="Quetier F."/>
            <person name="Saurin W."/>
            <person name="Scarpelli C."/>
            <person name="Wincker P."/>
            <person name="Lander E.S."/>
            <person name="Weissenbach J."/>
            <person name="Roest Crollius H."/>
        </authorList>
    </citation>
    <scope>NUCLEOTIDE SEQUENCE [LARGE SCALE GENOMIC DNA]</scope>
</reference>
<gene>
    <name evidence="10" type="ORF">GSTENG00018030001</name>
</gene>
<keyword evidence="7" id="KW-0636">Prenylation</keyword>
<dbReference type="KEGG" id="tng:GSTEN00018030G001"/>
<dbReference type="Pfam" id="PF00723">
    <property type="entry name" value="Glyco_hydro_15"/>
    <property type="match status" value="1"/>
</dbReference>
<dbReference type="GO" id="GO:0005977">
    <property type="term" value="P:glycogen metabolic process"/>
    <property type="evidence" value="ECO:0007669"/>
    <property type="project" value="UniProtKB-UniPathway"/>
</dbReference>
<keyword evidence="6 7" id="KW-0119">Carbohydrate metabolism</keyword>
<evidence type="ECO:0000259" key="8">
    <source>
        <dbReference type="Pfam" id="PF00723"/>
    </source>
</evidence>
<dbReference type="Pfam" id="PF19292">
    <property type="entry name" value="KPBB_C"/>
    <property type="match status" value="1"/>
</dbReference>
<dbReference type="GO" id="GO:0005516">
    <property type="term" value="F:calmodulin binding"/>
    <property type="evidence" value="ECO:0007669"/>
    <property type="project" value="UniProtKB-KW"/>
</dbReference>
<accession>Q4SHS0</accession>
<evidence type="ECO:0000256" key="4">
    <source>
        <dbReference type="ARBA" id="ARBA00022600"/>
    </source>
</evidence>
<keyword evidence="7" id="KW-0449">Lipoprotein</keyword>
<dbReference type="GO" id="GO:0005964">
    <property type="term" value="C:phosphorylase kinase complex"/>
    <property type="evidence" value="ECO:0007669"/>
    <property type="project" value="TreeGrafter"/>
</dbReference>
<comment type="caution">
    <text evidence="10">The sequence shown here is derived from an EMBL/GenBank/DDBJ whole genome shotgun (WGS) entry which is preliminary data.</text>
</comment>
<keyword evidence="5 7" id="KW-0112">Calmodulin-binding</keyword>
<organism evidence="10">
    <name type="scientific">Tetraodon nigroviridis</name>
    <name type="common">Spotted green pufferfish</name>
    <name type="synonym">Chelonodon nigroviridis</name>
    <dbReference type="NCBI Taxonomy" id="99883"/>
    <lineage>
        <taxon>Eukaryota</taxon>
        <taxon>Metazoa</taxon>
        <taxon>Chordata</taxon>
        <taxon>Craniata</taxon>
        <taxon>Vertebrata</taxon>
        <taxon>Euteleostomi</taxon>
        <taxon>Actinopterygii</taxon>
        <taxon>Neopterygii</taxon>
        <taxon>Teleostei</taxon>
        <taxon>Neoteleostei</taxon>
        <taxon>Acanthomorphata</taxon>
        <taxon>Eupercaria</taxon>
        <taxon>Tetraodontiformes</taxon>
        <taxon>Tetradontoidea</taxon>
        <taxon>Tetraodontidae</taxon>
        <taxon>Tetraodon</taxon>
    </lineage>
</organism>
<dbReference type="PANTHER" id="PTHR10749:SF5">
    <property type="entry name" value="PHOSPHORYLASE B KINASE REGULATORY SUBUNIT ALPHA, LIVER ISOFORM"/>
    <property type="match status" value="1"/>
</dbReference>
<keyword evidence="7" id="KW-0472">Membrane</keyword>
<dbReference type="GO" id="GO:0005886">
    <property type="term" value="C:plasma membrane"/>
    <property type="evidence" value="ECO:0007669"/>
    <property type="project" value="UniProtKB-SubCell"/>
</dbReference>